<dbReference type="GO" id="GO:0044281">
    <property type="term" value="P:small molecule metabolic process"/>
    <property type="evidence" value="ECO:0007669"/>
    <property type="project" value="UniProtKB-ARBA"/>
</dbReference>
<gene>
    <name evidence="6" type="ORF">ATJ93_1522</name>
</gene>
<dbReference type="InterPro" id="IPR036412">
    <property type="entry name" value="HAD-like_sf"/>
</dbReference>
<dbReference type="SFLD" id="SFLDG01129">
    <property type="entry name" value="C1.5:_HAD__Beta-PGM__Phosphata"/>
    <property type="match status" value="1"/>
</dbReference>
<dbReference type="PANTHER" id="PTHR46470:SF2">
    <property type="entry name" value="GLYCERALDEHYDE 3-PHOSPHATE PHOSPHATASE"/>
    <property type="match status" value="1"/>
</dbReference>
<keyword evidence="7" id="KW-1185">Reference proteome</keyword>
<organism evidence="6 7">
    <name type="scientific">Halopiger aswanensis</name>
    <dbReference type="NCBI Taxonomy" id="148449"/>
    <lineage>
        <taxon>Archaea</taxon>
        <taxon>Methanobacteriati</taxon>
        <taxon>Methanobacteriota</taxon>
        <taxon>Stenosarchaea group</taxon>
        <taxon>Halobacteria</taxon>
        <taxon>Halobacteriales</taxon>
        <taxon>Natrialbaceae</taxon>
        <taxon>Halopiger</taxon>
    </lineage>
</organism>
<dbReference type="Gene3D" id="3.40.50.1000">
    <property type="entry name" value="HAD superfamily/HAD-like"/>
    <property type="match status" value="1"/>
</dbReference>
<proteinExistence type="inferred from homology"/>
<dbReference type="EMBL" id="RAPO01000002">
    <property type="protein sequence ID" value="RKD94683.1"/>
    <property type="molecule type" value="Genomic_DNA"/>
</dbReference>
<keyword evidence="4 6" id="KW-0378">Hydrolase</keyword>
<dbReference type="RefSeq" id="WP_120244011.1">
    <property type="nucleotide sequence ID" value="NZ_RAPO01000002.1"/>
</dbReference>
<keyword evidence="5" id="KW-0460">Magnesium</keyword>
<sequence length="219" mass="23438">MPQAVVFDLDYTLAVPTRDRETILQDAVDAVGAPSLSREDYLEVHGQHLTRESREPIFAALLADRESDADPAAVATAYRETIADALEPLPGVEAMLAELRTEYRVGLLTNGPVRAQRDKLETLGWEDAFDAALVTGELEAGKPDPRAFEAIAAELDVDPADAVYVGDDVDADVTGATNAGMTPVQVLLEDGPDPDPRAVAHVEQREIATALPAVLADLE</sequence>
<name>A0A419WGX6_9EURY</name>
<comment type="caution">
    <text evidence="6">The sequence shown here is derived from an EMBL/GenBank/DDBJ whole genome shotgun (WGS) entry which is preliminary data.</text>
</comment>
<dbReference type="PANTHER" id="PTHR46470">
    <property type="entry name" value="N-ACYLNEURAMINATE-9-PHOSPHATASE"/>
    <property type="match status" value="1"/>
</dbReference>
<dbReference type="SUPFAM" id="SSF56784">
    <property type="entry name" value="HAD-like"/>
    <property type="match status" value="1"/>
</dbReference>
<evidence type="ECO:0000256" key="3">
    <source>
        <dbReference type="ARBA" id="ARBA00022723"/>
    </source>
</evidence>
<reference evidence="6 7" key="1">
    <citation type="submission" date="2018-09" db="EMBL/GenBank/DDBJ databases">
        <title>Genomic Encyclopedia of Archaeal and Bacterial Type Strains, Phase II (KMG-II): from individual species to whole genera.</title>
        <authorList>
            <person name="Goeker M."/>
        </authorList>
    </citation>
    <scope>NUCLEOTIDE SEQUENCE [LARGE SCALE GENOMIC DNA]</scope>
    <source>
        <strain evidence="6 7">DSM 13151</strain>
    </source>
</reference>
<comment type="similarity">
    <text evidence="2">Belongs to the HAD-like hydrolase superfamily.</text>
</comment>
<dbReference type="GO" id="GO:0016791">
    <property type="term" value="F:phosphatase activity"/>
    <property type="evidence" value="ECO:0007669"/>
    <property type="project" value="TreeGrafter"/>
</dbReference>
<evidence type="ECO:0000313" key="7">
    <source>
        <dbReference type="Proteomes" id="UP000283805"/>
    </source>
</evidence>
<dbReference type="OrthoDB" id="131325at2157"/>
<dbReference type="SFLD" id="SFLDS00003">
    <property type="entry name" value="Haloacid_Dehalogenase"/>
    <property type="match status" value="1"/>
</dbReference>
<evidence type="ECO:0000256" key="2">
    <source>
        <dbReference type="ARBA" id="ARBA00007958"/>
    </source>
</evidence>
<evidence type="ECO:0000256" key="1">
    <source>
        <dbReference type="ARBA" id="ARBA00001946"/>
    </source>
</evidence>
<evidence type="ECO:0000256" key="5">
    <source>
        <dbReference type="ARBA" id="ARBA00022842"/>
    </source>
</evidence>
<dbReference type="InterPro" id="IPR023214">
    <property type="entry name" value="HAD_sf"/>
</dbReference>
<dbReference type="Gene3D" id="1.20.120.710">
    <property type="entry name" value="Haloacid dehalogenase hydrolase-like domain"/>
    <property type="match status" value="1"/>
</dbReference>
<comment type="cofactor">
    <cofactor evidence="1">
        <name>Mg(2+)</name>
        <dbReference type="ChEBI" id="CHEBI:18420"/>
    </cofactor>
</comment>
<dbReference type="GO" id="GO:0046872">
    <property type="term" value="F:metal ion binding"/>
    <property type="evidence" value="ECO:0007669"/>
    <property type="project" value="UniProtKB-KW"/>
</dbReference>
<accession>A0A419WGX6</accession>
<dbReference type="NCBIfam" id="TIGR01509">
    <property type="entry name" value="HAD-SF-IA-v3"/>
    <property type="match status" value="1"/>
</dbReference>
<dbReference type="Proteomes" id="UP000283805">
    <property type="component" value="Unassembled WGS sequence"/>
</dbReference>
<dbReference type="InterPro" id="IPR006439">
    <property type="entry name" value="HAD-SF_hydro_IA"/>
</dbReference>
<dbReference type="AlphaFoldDB" id="A0A419WGX6"/>
<protein>
    <submittedName>
        <fullName evidence="6">Putative hydrolase of the HAD superfamily</fullName>
    </submittedName>
</protein>
<dbReference type="NCBIfam" id="TIGR01549">
    <property type="entry name" value="HAD-SF-IA-v1"/>
    <property type="match status" value="1"/>
</dbReference>
<dbReference type="Pfam" id="PF00702">
    <property type="entry name" value="Hydrolase"/>
    <property type="match status" value="1"/>
</dbReference>
<dbReference type="InterPro" id="IPR051400">
    <property type="entry name" value="HAD-like_hydrolase"/>
</dbReference>
<dbReference type="PRINTS" id="PR00413">
    <property type="entry name" value="HADHALOGNASE"/>
</dbReference>
<evidence type="ECO:0000256" key="4">
    <source>
        <dbReference type="ARBA" id="ARBA00022801"/>
    </source>
</evidence>
<evidence type="ECO:0000313" key="6">
    <source>
        <dbReference type="EMBL" id="RKD94683.1"/>
    </source>
</evidence>
<keyword evidence="3" id="KW-0479">Metal-binding</keyword>